<feature type="binding site" evidence="4">
    <location>
        <position position="163"/>
    </location>
    <ligand>
        <name>Zn(2+)</name>
        <dbReference type="ChEBI" id="CHEBI:29105"/>
        <label>1</label>
    </ligand>
</feature>
<dbReference type="SUPFAM" id="SSF109604">
    <property type="entry name" value="HD-domain/PDEase-like"/>
    <property type="match status" value="1"/>
</dbReference>
<feature type="binding site" evidence="4">
    <location>
        <position position="127"/>
    </location>
    <ligand>
        <name>Zn(2+)</name>
        <dbReference type="ChEBI" id="CHEBI:29105"/>
        <label>1</label>
    </ligand>
</feature>
<evidence type="ECO:0000313" key="8">
    <source>
        <dbReference type="Proteomes" id="UP000678499"/>
    </source>
</evidence>
<feature type="compositionally biased region" description="Low complexity" evidence="5">
    <location>
        <begin position="10"/>
        <end position="20"/>
    </location>
</feature>
<reference evidence="7" key="1">
    <citation type="submission" date="2020-11" db="EMBL/GenBank/DDBJ databases">
        <authorList>
            <person name="Tran Van P."/>
        </authorList>
    </citation>
    <scope>NUCLEOTIDE SEQUENCE</scope>
</reference>
<protein>
    <recommendedName>
        <fullName evidence="6">PDEase domain-containing protein</fullName>
    </recommendedName>
</protein>
<accession>A0A7R9GBI5</accession>
<feature type="binding site" evidence="4">
    <location>
        <position position="164"/>
    </location>
    <ligand>
        <name>Zn(2+)</name>
        <dbReference type="ChEBI" id="CHEBI:29105"/>
        <label>1</label>
    </ligand>
</feature>
<sequence length="613" mass="68227">MSQEGLALNPSAPSTPITSATSDVSTVFSIHEQVSEGYEFDEEFGCKVPHADKLRKLLDEIDNWDFDVFAASEVTGGRPLTVVAYSILKKRDLLTALYPICPKKLVRFLVRAENLYLEDAIYHNKEHAADVTQAAHVILNSPPLKAYFDPLDVFSCLIAATVHDVGHPGVDDNFLKRTGMIYGTDIKEHPRWVRRLINGAKITPEKLMDKKTQRRSSSESFSALCALLHCADISNTMRPLNLYLIWAELITDELFRQGDLEREQGLHVTPICDRTVSNMLEIQNFAIPAWKALRAFANHDKSVDAMLTNAKLNMTHWMNLSNEQCKNQPTDILYYQPLACSVANWSEIWKEIAWDAHEDVLSPSSLSADCNLGKMQEASTSARLNTEKAPTNVPRAIAAKDNKKQLPSQIKTKNNQKSLYSSKDGTRTNPGNNDKSKTNPVKPERMSTTNRLNKGPENPIRKSSNSRISSDQLKRGKSKPPRVSDSGVESNPNPEPGKFSSNRHQFRSPKVSTGKRNPSNLSVIGRGKRRPDAGSSDIDVTDDDTRHSCWLKVDTADAYFSSDGVNTSSGLACENTRETQMIHGRETLCETRSVKAGLECLAKHEDCTGGDEK</sequence>
<dbReference type="EMBL" id="CAJPEX010000325">
    <property type="protein sequence ID" value="CAG0915098.1"/>
    <property type="molecule type" value="Genomic_DNA"/>
</dbReference>
<name>A0A7R9GBI5_9CRUS</name>
<gene>
    <name evidence="7" type="ORF">NMOB1V02_LOCUS2756</name>
</gene>
<dbReference type="EMBL" id="OA882362">
    <property type="protein sequence ID" value="CAD7274946.1"/>
    <property type="molecule type" value="Genomic_DNA"/>
</dbReference>
<feature type="region of interest" description="Disordered" evidence="5">
    <location>
        <begin position="378"/>
        <end position="539"/>
    </location>
</feature>
<feature type="domain" description="PDEase" evidence="6">
    <location>
        <begin position="46"/>
        <end position="179"/>
    </location>
</feature>
<evidence type="ECO:0000256" key="1">
    <source>
        <dbReference type="ARBA" id="ARBA00022723"/>
    </source>
</evidence>
<keyword evidence="2" id="KW-0378">Hydrolase</keyword>
<evidence type="ECO:0000259" key="6">
    <source>
        <dbReference type="PROSITE" id="PS51845"/>
    </source>
</evidence>
<feature type="compositionally biased region" description="Polar residues" evidence="5">
    <location>
        <begin position="510"/>
        <end position="522"/>
    </location>
</feature>
<dbReference type="PRINTS" id="PR00387">
    <property type="entry name" value="PDIESTERASE1"/>
</dbReference>
<dbReference type="SMART" id="SM00471">
    <property type="entry name" value="HDc"/>
    <property type="match status" value="1"/>
</dbReference>
<feature type="compositionally biased region" description="Basic and acidic residues" evidence="5">
    <location>
        <begin position="434"/>
        <end position="445"/>
    </location>
</feature>
<evidence type="ECO:0000256" key="5">
    <source>
        <dbReference type="SAM" id="MobiDB-lite"/>
    </source>
</evidence>
<dbReference type="PANTHER" id="PTHR11347">
    <property type="entry name" value="CYCLIC NUCLEOTIDE PHOSPHODIESTERASE"/>
    <property type="match status" value="1"/>
</dbReference>
<keyword evidence="8" id="KW-1185">Reference proteome</keyword>
<dbReference type="GO" id="GO:0007165">
    <property type="term" value="P:signal transduction"/>
    <property type="evidence" value="ECO:0007669"/>
    <property type="project" value="InterPro"/>
</dbReference>
<keyword evidence="1 4" id="KW-0479">Metal-binding</keyword>
<feature type="domain" description="PDEase" evidence="6">
    <location>
        <begin position="223"/>
        <end position="324"/>
    </location>
</feature>
<dbReference type="Proteomes" id="UP000678499">
    <property type="component" value="Unassembled WGS sequence"/>
</dbReference>
<feature type="binding site" evidence="4">
    <location>
        <position position="232"/>
    </location>
    <ligand>
        <name>Zn(2+)</name>
        <dbReference type="ChEBI" id="CHEBI:29105"/>
        <label>1</label>
    </ligand>
</feature>
<dbReference type="Gene3D" id="1.10.1300.10">
    <property type="entry name" value="3'5'-cyclic nucleotide phosphodiesterase, catalytic domain"/>
    <property type="match status" value="2"/>
</dbReference>
<dbReference type="GO" id="GO:0004114">
    <property type="term" value="F:3',5'-cyclic-nucleotide phosphodiesterase activity"/>
    <property type="evidence" value="ECO:0007669"/>
    <property type="project" value="InterPro"/>
</dbReference>
<dbReference type="Pfam" id="PF00233">
    <property type="entry name" value="PDEase_I"/>
    <property type="match status" value="2"/>
</dbReference>
<evidence type="ECO:0000256" key="4">
    <source>
        <dbReference type="PIRSR" id="PIRSR623088-3"/>
    </source>
</evidence>
<feature type="binding site" evidence="4">
    <location>
        <position position="164"/>
    </location>
    <ligand>
        <name>Zn(2+)</name>
        <dbReference type="ChEBI" id="CHEBI:29105"/>
        <label>2</label>
    </ligand>
</feature>
<dbReference type="InterPro" id="IPR002073">
    <property type="entry name" value="PDEase_catalytic_dom"/>
</dbReference>
<dbReference type="AlphaFoldDB" id="A0A7R9GBI5"/>
<feature type="compositionally biased region" description="Polar residues" evidence="5">
    <location>
        <begin position="461"/>
        <end position="471"/>
    </location>
</feature>
<evidence type="ECO:0000256" key="2">
    <source>
        <dbReference type="ARBA" id="ARBA00022801"/>
    </source>
</evidence>
<organism evidence="7">
    <name type="scientific">Notodromas monacha</name>
    <dbReference type="NCBI Taxonomy" id="399045"/>
    <lineage>
        <taxon>Eukaryota</taxon>
        <taxon>Metazoa</taxon>
        <taxon>Ecdysozoa</taxon>
        <taxon>Arthropoda</taxon>
        <taxon>Crustacea</taxon>
        <taxon>Oligostraca</taxon>
        <taxon>Ostracoda</taxon>
        <taxon>Podocopa</taxon>
        <taxon>Podocopida</taxon>
        <taxon>Cypridocopina</taxon>
        <taxon>Cypridoidea</taxon>
        <taxon>Cyprididae</taxon>
        <taxon>Notodromas</taxon>
    </lineage>
</organism>
<feature type="active site" description="Proton donor" evidence="3">
    <location>
        <position position="123"/>
    </location>
</feature>
<dbReference type="PROSITE" id="PS51845">
    <property type="entry name" value="PDEASE_I_2"/>
    <property type="match status" value="2"/>
</dbReference>
<dbReference type="CDD" id="cd00077">
    <property type="entry name" value="HDc"/>
    <property type="match status" value="1"/>
</dbReference>
<proteinExistence type="predicted"/>
<evidence type="ECO:0000313" key="7">
    <source>
        <dbReference type="EMBL" id="CAD7274946.1"/>
    </source>
</evidence>
<dbReference type="OrthoDB" id="189220at2759"/>
<feature type="compositionally biased region" description="Polar residues" evidence="5">
    <location>
        <begin position="405"/>
        <end position="433"/>
    </location>
</feature>
<dbReference type="InterPro" id="IPR003607">
    <property type="entry name" value="HD/PDEase_dom"/>
</dbReference>
<evidence type="ECO:0000256" key="3">
    <source>
        <dbReference type="PIRSR" id="PIRSR623088-1"/>
    </source>
</evidence>
<dbReference type="InterPro" id="IPR023088">
    <property type="entry name" value="PDEase"/>
</dbReference>
<dbReference type="GO" id="GO:0046872">
    <property type="term" value="F:metal ion binding"/>
    <property type="evidence" value="ECO:0007669"/>
    <property type="project" value="UniProtKB-KW"/>
</dbReference>
<dbReference type="InterPro" id="IPR036971">
    <property type="entry name" value="PDEase_catalytic_dom_sf"/>
</dbReference>
<feature type="region of interest" description="Disordered" evidence="5">
    <location>
        <begin position="1"/>
        <end position="20"/>
    </location>
</feature>